<dbReference type="InterPro" id="IPR050330">
    <property type="entry name" value="Bact_OuterMem_StrucFunc"/>
</dbReference>
<feature type="signal peptide" evidence="6">
    <location>
        <begin position="1"/>
        <end position="26"/>
    </location>
</feature>
<evidence type="ECO:0000256" key="2">
    <source>
        <dbReference type="ARBA" id="ARBA00023136"/>
    </source>
</evidence>
<keyword evidence="9" id="KW-1185">Reference proteome</keyword>
<evidence type="ECO:0000256" key="6">
    <source>
        <dbReference type="SAM" id="SignalP"/>
    </source>
</evidence>
<gene>
    <name evidence="8" type="ORF">GCM10023225_18620</name>
</gene>
<evidence type="ECO:0000256" key="3">
    <source>
        <dbReference type="ARBA" id="ARBA00023237"/>
    </source>
</evidence>
<keyword evidence="6" id="KW-0732">Signal</keyword>
<feature type="region of interest" description="Disordered" evidence="5">
    <location>
        <begin position="31"/>
        <end position="57"/>
    </location>
</feature>
<protein>
    <recommendedName>
        <fullName evidence="7">OmpA-like domain-containing protein</fullName>
    </recommendedName>
</protein>
<keyword evidence="3" id="KW-0998">Cell outer membrane</keyword>
<feature type="chain" id="PRO_5046887269" description="OmpA-like domain-containing protein" evidence="6">
    <location>
        <begin position="27"/>
        <end position="396"/>
    </location>
</feature>
<keyword evidence="2 4" id="KW-0472">Membrane</keyword>
<dbReference type="CDD" id="cd07185">
    <property type="entry name" value="OmpA_C-like"/>
    <property type="match status" value="1"/>
</dbReference>
<dbReference type="PROSITE" id="PS51257">
    <property type="entry name" value="PROKAR_LIPOPROTEIN"/>
    <property type="match status" value="1"/>
</dbReference>
<dbReference type="PRINTS" id="PR01021">
    <property type="entry name" value="OMPADOMAIN"/>
</dbReference>
<dbReference type="PANTHER" id="PTHR30329">
    <property type="entry name" value="STATOR ELEMENT OF FLAGELLAR MOTOR COMPLEX"/>
    <property type="match status" value="1"/>
</dbReference>
<organism evidence="8 9">
    <name type="scientific">Kineococcus glutinatus</name>
    <dbReference type="NCBI Taxonomy" id="1070872"/>
    <lineage>
        <taxon>Bacteria</taxon>
        <taxon>Bacillati</taxon>
        <taxon>Actinomycetota</taxon>
        <taxon>Actinomycetes</taxon>
        <taxon>Kineosporiales</taxon>
        <taxon>Kineosporiaceae</taxon>
        <taxon>Kineococcus</taxon>
    </lineage>
</organism>
<sequence length="396" mass="39630">MGVPARWAGPARWLGAAGLLAALATACTGGAPEVARTPPPPSTSPGTAEATGTGESTAEALARLRQRVTPPALPSFTVPTDVLTGAEDRRVAERLQVPPGLYRGIAVLDARCDDAGGARAADAGRPLTGPEGRASARDGDVRVTVGGDGTGVYDAPGLHVAVLAGGAGVYDDGTARLAVQADGSGTWTAGGVRSFVRADGSGTFRDPAVRLWVDPGGAGGYDGPEGRVTVDAAGGTGGDADPAFAAAVAQLVAEGLPRFPPAPPVVRVAPAGRTCGTVVRLDAGVLFALDSAGVREDGAALLDRVAGLLRELGSPAVDVVGHTDASGTEEHNQVLSERRAAAVADHLAALGVPRASLHPGGRGEREPLRPAADGAPDPAAAQRDRRVELVLREPVG</sequence>
<evidence type="ECO:0000256" key="4">
    <source>
        <dbReference type="PROSITE-ProRule" id="PRU00473"/>
    </source>
</evidence>
<dbReference type="Pfam" id="PF00691">
    <property type="entry name" value="OmpA"/>
    <property type="match status" value="1"/>
</dbReference>
<feature type="domain" description="OmpA-like" evidence="7">
    <location>
        <begin position="274"/>
        <end position="395"/>
    </location>
</feature>
<dbReference type="Proteomes" id="UP001501195">
    <property type="component" value="Unassembled WGS sequence"/>
</dbReference>
<dbReference type="EMBL" id="BAABIL010000254">
    <property type="protein sequence ID" value="GAA4978285.1"/>
    <property type="molecule type" value="Genomic_DNA"/>
</dbReference>
<evidence type="ECO:0000313" key="9">
    <source>
        <dbReference type="Proteomes" id="UP001501195"/>
    </source>
</evidence>
<feature type="compositionally biased region" description="Low complexity" evidence="5">
    <location>
        <begin position="369"/>
        <end position="381"/>
    </location>
</feature>
<dbReference type="InterPro" id="IPR036737">
    <property type="entry name" value="OmpA-like_sf"/>
</dbReference>
<comment type="caution">
    <text evidence="8">The sequence shown here is derived from an EMBL/GenBank/DDBJ whole genome shotgun (WGS) entry which is preliminary data.</text>
</comment>
<evidence type="ECO:0000259" key="7">
    <source>
        <dbReference type="PROSITE" id="PS51123"/>
    </source>
</evidence>
<reference evidence="9" key="1">
    <citation type="journal article" date="2019" name="Int. J. Syst. Evol. Microbiol.">
        <title>The Global Catalogue of Microorganisms (GCM) 10K type strain sequencing project: providing services to taxonomists for standard genome sequencing and annotation.</title>
        <authorList>
            <consortium name="The Broad Institute Genomics Platform"/>
            <consortium name="The Broad Institute Genome Sequencing Center for Infectious Disease"/>
            <person name="Wu L."/>
            <person name="Ma J."/>
        </authorList>
    </citation>
    <scope>NUCLEOTIDE SEQUENCE [LARGE SCALE GENOMIC DNA]</scope>
    <source>
        <strain evidence="9">JCM 18126</strain>
    </source>
</reference>
<feature type="compositionally biased region" description="Low complexity" evidence="5">
    <location>
        <begin position="44"/>
        <end position="57"/>
    </location>
</feature>
<feature type="region of interest" description="Disordered" evidence="5">
    <location>
        <begin position="353"/>
        <end position="385"/>
    </location>
</feature>
<dbReference type="InterPro" id="IPR006664">
    <property type="entry name" value="OMP_bac"/>
</dbReference>
<evidence type="ECO:0000313" key="8">
    <source>
        <dbReference type="EMBL" id="GAA4978285.1"/>
    </source>
</evidence>
<dbReference type="PANTHER" id="PTHR30329:SF21">
    <property type="entry name" value="LIPOPROTEIN YIAD-RELATED"/>
    <property type="match status" value="1"/>
</dbReference>
<accession>A0ABP9HTH3</accession>
<dbReference type="Gene3D" id="3.30.1330.60">
    <property type="entry name" value="OmpA-like domain"/>
    <property type="match status" value="1"/>
</dbReference>
<dbReference type="PROSITE" id="PS51123">
    <property type="entry name" value="OMPA_2"/>
    <property type="match status" value="1"/>
</dbReference>
<dbReference type="SUPFAM" id="SSF103088">
    <property type="entry name" value="OmpA-like"/>
    <property type="match status" value="1"/>
</dbReference>
<dbReference type="RefSeq" id="WP_345712211.1">
    <property type="nucleotide sequence ID" value="NZ_BAABIL010000254.1"/>
</dbReference>
<comment type="subcellular location">
    <subcellularLocation>
        <location evidence="1">Cell outer membrane</location>
    </subcellularLocation>
</comment>
<evidence type="ECO:0000256" key="1">
    <source>
        <dbReference type="ARBA" id="ARBA00004442"/>
    </source>
</evidence>
<evidence type="ECO:0000256" key="5">
    <source>
        <dbReference type="SAM" id="MobiDB-lite"/>
    </source>
</evidence>
<feature type="region of interest" description="Disordered" evidence="5">
    <location>
        <begin position="117"/>
        <end position="137"/>
    </location>
</feature>
<name>A0ABP9HTH3_9ACTN</name>
<proteinExistence type="predicted"/>
<dbReference type="InterPro" id="IPR006665">
    <property type="entry name" value="OmpA-like"/>
</dbReference>